<evidence type="ECO:0008006" key="5">
    <source>
        <dbReference type="Google" id="ProtNLM"/>
    </source>
</evidence>
<feature type="compositionally biased region" description="Low complexity" evidence="1">
    <location>
        <begin position="928"/>
        <end position="958"/>
    </location>
</feature>
<dbReference type="Gramene" id="PNW74686">
    <property type="protein sequence ID" value="PNW74686"/>
    <property type="gene ID" value="CHLRE_12g487050v5"/>
</dbReference>
<sequence>MAQHRRLLPLIYALTVLHAILYDGVLGAAASARIAAVGASSSGATAITRVSRKLTQDGEIKGTIDAQLDPNGAFSLTSAEQARLLAAGNCTEIYTERNFPLVAKGWSGLGMVAVSRGPVIDGVTHMRIVVDVSLTSGLYIAQPSNPDGHNIRFALAGKLPLTCESSEYYHAGVFVDPATAGQQATQAMQNMTQDASSPPNSTSSSSLSSSSGAILSISAHVPLPAAVFNCGGASTLTAFLRVLFLRVDIDLSDQPQGPTTLIVTAGDPRDFVVPEPSCPYNVIRAICNPEACAQEQAAAAAAAPAAAGAADNGTVAHSHGGAADPMTPAASPAPSSSGNDRLTGMPTESTGTATGATGAADLGTAAANSQGSDPTLAAAITTTTTTDDGAAVGGGGAGTGAGAVAAAGAAASGGSGSGGGGNSSTPTIAVAVGAAVGGAALLALVVGGTVYLRKRKRNAGSGVSAASSATDSGAAALRHRRHGDASPSGSSSGRSSSSNISPLSISPSADALPLATRAAPAADHSPPPAVSVLVMDAPATACGSPPPAPATSSAPVKKQRTFFGSFWTSPRNAAASSAISRTAPAPASVDMPASLTRASGSGQQTRAGSPNQLLASLPSLPRALPSGAATAAGGGAAAASSAASLGAGAAASPMFQYVNPAYAGAAAAMPPPAALSTRADDMLATGPAAGVEPDGGDSAGVAGGIAAATPPGAKLAGGAAMGRGRATAGTAAAKKATAYAVMAAGEDEGAAAAEAAAAAAGGGKAGRVAGGGRFAAMAGSCFGGRPLNELDDGDEYLDDAAALAAGRAVAAAAAGLDDDGTSLPMPPRCGKPRSPAPAALPLRNAPDPDAGMDDAPAAVGAAAKGGCFDDDAASVVSFADAPKMLGCIPTSLPTTSTAARPLLSSSAVARQPRSDAAALPGPGRRTDASAVAAVPAAEAEGASAAEGSSSPSVPRPGSLAGMAPEVAMILADEEEEEGQGKHGGRRPWKWWRPAPSPAAGVTAGRRA</sequence>
<dbReference type="GeneID" id="5716637"/>
<feature type="region of interest" description="Disordered" evidence="1">
    <location>
        <begin position="904"/>
        <end position="1007"/>
    </location>
</feature>
<feature type="signal peptide" evidence="2">
    <location>
        <begin position="1"/>
        <end position="19"/>
    </location>
</feature>
<dbReference type="KEGG" id="cre:CHLRE_12g487050v5"/>
<dbReference type="EMBL" id="CM008973">
    <property type="protein sequence ID" value="PNW74686.1"/>
    <property type="molecule type" value="Genomic_DNA"/>
</dbReference>
<feature type="compositionally biased region" description="Low complexity" evidence="1">
    <location>
        <begin position="486"/>
        <end position="504"/>
    </location>
</feature>
<keyword evidence="2" id="KW-0732">Signal</keyword>
<keyword evidence="4" id="KW-1185">Reference proteome</keyword>
<feature type="region of interest" description="Disordered" evidence="1">
    <location>
        <begin position="457"/>
        <end position="504"/>
    </location>
</feature>
<feature type="region of interest" description="Disordered" evidence="1">
    <location>
        <begin position="184"/>
        <end position="207"/>
    </location>
</feature>
<feature type="region of interest" description="Disordered" evidence="1">
    <location>
        <begin position="817"/>
        <end position="856"/>
    </location>
</feature>
<feature type="compositionally biased region" description="Low complexity" evidence="1">
    <location>
        <begin position="322"/>
        <end position="337"/>
    </location>
</feature>
<dbReference type="STRING" id="3055.A0A2K3D2B9"/>
<feature type="compositionally biased region" description="Polar residues" evidence="1">
    <location>
        <begin position="596"/>
        <end position="612"/>
    </location>
</feature>
<protein>
    <recommendedName>
        <fullName evidence="5">Pherophorin domain-containing protein</fullName>
    </recommendedName>
</protein>
<evidence type="ECO:0000256" key="1">
    <source>
        <dbReference type="SAM" id="MobiDB-lite"/>
    </source>
</evidence>
<dbReference type="OrthoDB" id="552271at2759"/>
<dbReference type="AlphaFoldDB" id="A0A2K3D2B9"/>
<dbReference type="Proteomes" id="UP000006906">
    <property type="component" value="Chromosome 12"/>
</dbReference>
<feature type="region of interest" description="Disordered" evidence="1">
    <location>
        <begin position="311"/>
        <end position="358"/>
    </location>
</feature>
<feature type="chain" id="PRO_5014386030" description="Pherophorin domain-containing protein" evidence="2">
    <location>
        <begin position="20"/>
        <end position="1007"/>
    </location>
</feature>
<evidence type="ECO:0000313" key="4">
    <source>
        <dbReference type="Proteomes" id="UP000006906"/>
    </source>
</evidence>
<dbReference type="RefSeq" id="XP_042918079.1">
    <property type="nucleotide sequence ID" value="XM_043067856.1"/>
</dbReference>
<organism evidence="3 4">
    <name type="scientific">Chlamydomonas reinhardtii</name>
    <name type="common">Chlamydomonas smithii</name>
    <dbReference type="NCBI Taxonomy" id="3055"/>
    <lineage>
        <taxon>Eukaryota</taxon>
        <taxon>Viridiplantae</taxon>
        <taxon>Chlorophyta</taxon>
        <taxon>core chlorophytes</taxon>
        <taxon>Chlorophyceae</taxon>
        <taxon>CS clade</taxon>
        <taxon>Chlamydomonadales</taxon>
        <taxon>Chlamydomonadaceae</taxon>
        <taxon>Chlamydomonas</taxon>
    </lineage>
</organism>
<gene>
    <name evidence="3" type="ORF">CHLRE_12g487050v5</name>
</gene>
<feature type="compositionally biased region" description="Low complexity" evidence="1">
    <location>
        <begin position="459"/>
        <end position="476"/>
    </location>
</feature>
<accession>A0A2K3D2B9</accession>
<dbReference type="ExpressionAtlas" id="A0A2K3D2B9">
    <property type="expression patterns" value="baseline"/>
</dbReference>
<dbReference type="InParanoid" id="A0A2K3D2B9"/>
<evidence type="ECO:0000313" key="3">
    <source>
        <dbReference type="EMBL" id="PNW74686.1"/>
    </source>
</evidence>
<feature type="compositionally biased region" description="Low complexity" evidence="1">
    <location>
        <begin position="832"/>
        <end position="856"/>
    </location>
</feature>
<reference evidence="3 4" key="1">
    <citation type="journal article" date="2007" name="Science">
        <title>The Chlamydomonas genome reveals the evolution of key animal and plant functions.</title>
        <authorList>
            <person name="Merchant S.S."/>
            <person name="Prochnik S.E."/>
            <person name="Vallon O."/>
            <person name="Harris E.H."/>
            <person name="Karpowicz S.J."/>
            <person name="Witman G.B."/>
            <person name="Terry A."/>
            <person name="Salamov A."/>
            <person name="Fritz-Laylin L.K."/>
            <person name="Marechal-Drouard L."/>
            <person name="Marshall W.F."/>
            <person name="Qu L.H."/>
            <person name="Nelson D.R."/>
            <person name="Sanderfoot A.A."/>
            <person name="Spalding M.H."/>
            <person name="Kapitonov V.V."/>
            <person name="Ren Q."/>
            <person name="Ferris P."/>
            <person name="Lindquist E."/>
            <person name="Shapiro H."/>
            <person name="Lucas S.M."/>
            <person name="Grimwood J."/>
            <person name="Schmutz J."/>
            <person name="Cardol P."/>
            <person name="Cerutti H."/>
            <person name="Chanfreau G."/>
            <person name="Chen C.L."/>
            <person name="Cognat V."/>
            <person name="Croft M.T."/>
            <person name="Dent R."/>
            <person name="Dutcher S."/>
            <person name="Fernandez E."/>
            <person name="Fukuzawa H."/>
            <person name="Gonzalez-Ballester D."/>
            <person name="Gonzalez-Halphen D."/>
            <person name="Hallmann A."/>
            <person name="Hanikenne M."/>
            <person name="Hippler M."/>
            <person name="Inwood W."/>
            <person name="Jabbari K."/>
            <person name="Kalanon M."/>
            <person name="Kuras R."/>
            <person name="Lefebvre P.A."/>
            <person name="Lemaire S.D."/>
            <person name="Lobanov A.V."/>
            <person name="Lohr M."/>
            <person name="Manuell A."/>
            <person name="Meier I."/>
            <person name="Mets L."/>
            <person name="Mittag M."/>
            <person name="Mittelmeier T."/>
            <person name="Moroney J.V."/>
            <person name="Moseley J."/>
            <person name="Napoli C."/>
            <person name="Nedelcu A.M."/>
            <person name="Niyogi K."/>
            <person name="Novoselov S.V."/>
            <person name="Paulsen I.T."/>
            <person name="Pazour G."/>
            <person name="Purton S."/>
            <person name="Ral J.P."/>
            <person name="Riano-Pachon D.M."/>
            <person name="Riekhof W."/>
            <person name="Rymarquis L."/>
            <person name="Schroda M."/>
            <person name="Stern D."/>
            <person name="Umen J."/>
            <person name="Willows R."/>
            <person name="Wilson N."/>
            <person name="Zimmer S.L."/>
            <person name="Allmer J."/>
            <person name="Balk J."/>
            <person name="Bisova K."/>
            <person name="Chen C.J."/>
            <person name="Elias M."/>
            <person name="Gendler K."/>
            <person name="Hauser C."/>
            <person name="Lamb M.R."/>
            <person name="Ledford H."/>
            <person name="Long J.C."/>
            <person name="Minagawa J."/>
            <person name="Page M.D."/>
            <person name="Pan J."/>
            <person name="Pootakham W."/>
            <person name="Roje S."/>
            <person name="Rose A."/>
            <person name="Stahlberg E."/>
            <person name="Terauchi A.M."/>
            <person name="Yang P."/>
            <person name="Ball S."/>
            <person name="Bowler C."/>
            <person name="Dieckmann C.L."/>
            <person name="Gladyshev V.N."/>
            <person name="Green P."/>
            <person name="Jorgensen R."/>
            <person name="Mayfield S."/>
            <person name="Mueller-Roeber B."/>
            <person name="Rajamani S."/>
            <person name="Sayre R.T."/>
            <person name="Brokstein P."/>
            <person name="Dubchak I."/>
            <person name="Goodstein D."/>
            <person name="Hornick L."/>
            <person name="Huang Y.W."/>
            <person name="Jhaveri J."/>
            <person name="Luo Y."/>
            <person name="Martinez D."/>
            <person name="Ngau W.C."/>
            <person name="Otillar B."/>
            <person name="Poliakov A."/>
            <person name="Porter A."/>
            <person name="Szajkowski L."/>
            <person name="Werner G."/>
            <person name="Zhou K."/>
            <person name="Grigoriev I.V."/>
            <person name="Rokhsar D.S."/>
            <person name="Grossman A.R."/>
        </authorList>
    </citation>
    <scope>NUCLEOTIDE SEQUENCE [LARGE SCALE GENOMIC DNA]</scope>
    <source>
        <strain evidence="4">CC-503</strain>
    </source>
</reference>
<feature type="region of interest" description="Disordered" evidence="1">
    <location>
        <begin position="577"/>
        <end position="619"/>
    </location>
</feature>
<evidence type="ECO:0000256" key="2">
    <source>
        <dbReference type="SAM" id="SignalP"/>
    </source>
</evidence>
<proteinExistence type="predicted"/>
<name>A0A2K3D2B9_CHLRE</name>